<feature type="region of interest" description="Disordered" evidence="1">
    <location>
        <begin position="1"/>
        <end position="402"/>
    </location>
</feature>
<feature type="compositionally biased region" description="Basic and acidic residues" evidence="1">
    <location>
        <begin position="317"/>
        <end position="337"/>
    </location>
</feature>
<feature type="region of interest" description="Disordered" evidence="1">
    <location>
        <begin position="530"/>
        <end position="564"/>
    </location>
</feature>
<feature type="region of interest" description="Disordered" evidence="1">
    <location>
        <begin position="582"/>
        <end position="628"/>
    </location>
</feature>
<evidence type="ECO:0000313" key="2">
    <source>
        <dbReference type="EMBL" id="SCU94673.1"/>
    </source>
</evidence>
<sequence length="628" mass="68307">MSSEDSCESLSTPKIPSRPVKRQEQSLDNAIPVVPTTRPLKNRTTGVLGQVPKVPPKRPIRRHTEELNTVVENLSPLGDARRANDTEGPSHHTESSPRNSQEPLKNKYRQNEAIRTSELASATRLPLSGQVNDEKKFETAEEEGTISSVDDEAPKPANHPPEVDTIPAKGGACSPLSEPYESPMDEAVPTSEAKPGMSVSISDERNQPSTSRTASKGSLKDAEANEEPQAGALEQPLGSDKGSPEGASASNYGEELLPEQLATPVDSSDNKIIETAHDVDQVQGLAKTETTTPSPDENYESEVASSQSVSRTSHSGLRLDPKEKLLASEVDSKDDTFRSAPLQNESQETPKVPDRPAKRAPPKKPSSKIAAFQEMLKRQQIQDQSRSKAPSEGGGQLMSDQRAKAVSNLNGIFGLPGMVGGVLPITQKQATGQEKLEDRSITTESTSNLREKTAEPSTQRRARGPKGRKLPAKLAGVEKVERERGSNEVQVFKTWSVCFQTKQEIGSGEALDADVIGQDKKEYLGEKAISEHEAHSPVEVESQSNIRDGDFELLNDDSSGDDERARLIDSTTVKGGDIAGELRCEDKVDDETRPSSILVEENSEETLEQNVDRKKEPEERLKETVETL</sequence>
<dbReference type="OrthoDB" id="3995855at2759"/>
<organism evidence="2 3">
    <name type="scientific">Lachancea meyersii CBS 8951</name>
    <dbReference type="NCBI Taxonomy" id="1266667"/>
    <lineage>
        <taxon>Eukaryota</taxon>
        <taxon>Fungi</taxon>
        <taxon>Dikarya</taxon>
        <taxon>Ascomycota</taxon>
        <taxon>Saccharomycotina</taxon>
        <taxon>Saccharomycetes</taxon>
        <taxon>Saccharomycetales</taxon>
        <taxon>Saccharomycetaceae</taxon>
        <taxon>Lachancea</taxon>
    </lineage>
</organism>
<evidence type="ECO:0000256" key="1">
    <source>
        <dbReference type="SAM" id="MobiDB-lite"/>
    </source>
</evidence>
<feature type="compositionally biased region" description="Polar residues" evidence="1">
    <location>
        <begin position="207"/>
        <end position="216"/>
    </location>
</feature>
<feature type="compositionally biased region" description="Basic and acidic residues" evidence="1">
    <location>
        <begin position="268"/>
        <end position="280"/>
    </location>
</feature>
<feature type="compositionally biased region" description="Acidic residues" evidence="1">
    <location>
        <begin position="551"/>
        <end position="560"/>
    </location>
</feature>
<dbReference type="Proteomes" id="UP000191144">
    <property type="component" value="Chromosome F"/>
</dbReference>
<feature type="compositionally biased region" description="Basic and acidic residues" evidence="1">
    <location>
        <begin position="582"/>
        <end position="593"/>
    </location>
</feature>
<gene>
    <name evidence="2" type="ORF">LAME_0F08570G</name>
</gene>
<evidence type="ECO:0000313" key="3">
    <source>
        <dbReference type="Proteomes" id="UP000191144"/>
    </source>
</evidence>
<feature type="compositionally biased region" description="Basic and acidic residues" evidence="1">
    <location>
        <begin position="79"/>
        <end position="95"/>
    </location>
</feature>
<feature type="compositionally biased region" description="Basic and acidic residues" evidence="1">
    <location>
        <begin position="610"/>
        <end position="628"/>
    </location>
</feature>
<accession>A0A1G4JUV8</accession>
<feature type="compositionally biased region" description="Polar residues" evidence="1">
    <location>
        <begin position="379"/>
        <end position="388"/>
    </location>
</feature>
<feature type="compositionally biased region" description="Basic residues" evidence="1">
    <location>
        <begin position="460"/>
        <end position="471"/>
    </location>
</feature>
<feature type="region of interest" description="Disordered" evidence="1">
    <location>
        <begin position="429"/>
        <end position="485"/>
    </location>
</feature>
<feature type="compositionally biased region" description="Basic and acidic residues" evidence="1">
    <location>
        <begin position="476"/>
        <end position="485"/>
    </location>
</feature>
<name>A0A1G4JUV8_9SACH</name>
<feature type="compositionally biased region" description="Polar residues" evidence="1">
    <location>
        <begin position="1"/>
        <end position="14"/>
    </location>
</feature>
<reference evidence="3" key="1">
    <citation type="submission" date="2016-03" db="EMBL/GenBank/DDBJ databases">
        <authorList>
            <person name="Devillers Hugo."/>
        </authorList>
    </citation>
    <scope>NUCLEOTIDE SEQUENCE [LARGE SCALE GENOMIC DNA]</scope>
</reference>
<dbReference type="EMBL" id="LT598477">
    <property type="protein sequence ID" value="SCU94673.1"/>
    <property type="molecule type" value="Genomic_DNA"/>
</dbReference>
<feature type="compositionally biased region" description="Polar residues" evidence="1">
    <location>
        <begin position="303"/>
        <end position="315"/>
    </location>
</feature>
<dbReference type="AlphaFoldDB" id="A0A1G4JUV8"/>
<protein>
    <submittedName>
        <fullName evidence="2">LAME_0F08570g1_1</fullName>
    </submittedName>
</protein>
<keyword evidence="3" id="KW-1185">Reference proteome</keyword>
<proteinExistence type="predicted"/>